<organism evidence="2 4">
    <name type="scientific">Lentinus brumalis</name>
    <dbReference type="NCBI Taxonomy" id="2498619"/>
    <lineage>
        <taxon>Eukaryota</taxon>
        <taxon>Fungi</taxon>
        <taxon>Dikarya</taxon>
        <taxon>Basidiomycota</taxon>
        <taxon>Agaricomycotina</taxon>
        <taxon>Agaricomycetes</taxon>
        <taxon>Polyporales</taxon>
        <taxon>Polyporaceae</taxon>
        <taxon>Lentinus</taxon>
    </lineage>
</organism>
<dbReference type="AlphaFoldDB" id="A0A371D6V5"/>
<sequence>IPRHALAHGLWVGACPELLQDLTYVEQLMIAQFRHSFCVVLTATSKWNRTWRA</sequence>
<protein>
    <recommendedName>
        <fullName evidence="1">DUF6570 domain-containing protein</fullName>
    </recommendedName>
</protein>
<evidence type="ECO:0000313" key="3">
    <source>
        <dbReference type="EMBL" id="RDX53998.1"/>
    </source>
</evidence>
<feature type="non-terminal residue" evidence="2">
    <location>
        <position position="1"/>
    </location>
</feature>
<feature type="domain" description="DUF6570" evidence="1">
    <location>
        <begin position="1"/>
        <end position="43"/>
    </location>
</feature>
<reference evidence="2 4" key="1">
    <citation type="journal article" date="2018" name="Biotechnol. Biofuels">
        <title>Integrative visual omics of the white-rot fungus Polyporus brumalis exposes the biotechnological potential of its oxidative enzymes for delignifying raw plant biomass.</title>
        <authorList>
            <person name="Miyauchi S."/>
            <person name="Rancon A."/>
            <person name="Drula E."/>
            <person name="Hage H."/>
            <person name="Chaduli D."/>
            <person name="Favel A."/>
            <person name="Grisel S."/>
            <person name="Henrissat B."/>
            <person name="Herpoel-Gimbert I."/>
            <person name="Ruiz-Duenas F.J."/>
            <person name="Chevret D."/>
            <person name="Hainaut M."/>
            <person name="Lin J."/>
            <person name="Wang M."/>
            <person name="Pangilinan J."/>
            <person name="Lipzen A."/>
            <person name="Lesage-Meessen L."/>
            <person name="Navarro D."/>
            <person name="Riley R."/>
            <person name="Grigoriev I.V."/>
            <person name="Zhou S."/>
            <person name="Raouche S."/>
            <person name="Rosso M.N."/>
        </authorList>
    </citation>
    <scope>NUCLEOTIDE SEQUENCE [LARGE SCALE GENOMIC DNA]</scope>
    <source>
        <strain evidence="2 4">BRFM 1820</strain>
    </source>
</reference>
<dbReference type="InterPro" id="IPR046700">
    <property type="entry name" value="DUF6570"/>
</dbReference>
<dbReference type="Proteomes" id="UP000256964">
    <property type="component" value="Unassembled WGS sequence"/>
</dbReference>
<evidence type="ECO:0000313" key="4">
    <source>
        <dbReference type="Proteomes" id="UP000256964"/>
    </source>
</evidence>
<dbReference type="EMBL" id="KZ857413">
    <property type="protein sequence ID" value="RDX48259.1"/>
    <property type="molecule type" value="Genomic_DNA"/>
</dbReference>
<evidence type="ECO:0000259" key="1">
    <source>
        <dbReference type="Pfam" id="PF20209"/>
    </source>
</evidence>
<gene>
    <name evidence="3" type="ORF">OH76DRAFT_1341614</name>
    <name evidence="2" type="ORF">OH76DRAFT_1353012</name>
</gene>
<evidence type="ECO:0000313" key="2">
    <source>
        <dbReference type="EMBL" id="RDX48259.1"/>
    </source>
</evidence>
<dbReference type="OrthoDB" id="2799407at2759"/>
<proteinExistence type="predicted"/>
<name>A0A371D6V5_9APHY</name>
<accession>A0A371D6V5</accession>
<keyword evidence="4" id="KW-1185">Reference proteome</keyword>
<dbReference type="EMBL" id="KZ857385">
    <property type="protein sequence ID" value="RDX53998.1"/>
    <property type="molecule type" value="Genomic_DNA"/>
</dbReference>
<dbReference type="Pfam" id="PF20209">
    <property type="entry name" value="DUF6570"/>
    <property type="match status" value="1"/>
</dbReference>